<keyword evidence="6" id="KW-0175">Coiled coil</keyword>
<evidence type="ECO:0000259" key="8">
    <source>
        <dbReference type="PROSITE" id="PS50111"/>
    </source>
</evidence>
<proteinExistence type="inferred from homology"/>
<dbReference type="RefSeq" id="WP_271186373.1">
    <property type="nucleotide sequence ID" value="NZ_BSFE01000003.1"/>
</dbReference>
<reference evidence="11" key="2">
    <citation type="submission" date="2023-01" db="EMBL/GenBank/DDBJ databases">
        <authorList>
            <person name="Sun Q."/>
            <person name="Evtushenko L."/>
        </authorList>
    </citation>
    <scope>NUCLEOTIDE SEQUENCE</scope>
    <source>
        <strain evidence="11">VKM B-1513</strain>
    </source>
</reference>
<keyword evidence="12" id="KW-1185">Reference proteome</keyword>
<reference evidence="11" key="1">
    <citation type="journal article" date="2014" name="Int. J. Syst. Evol. Microbiol.">
        <title>Complete genome sequence of Corynebacterium casei LMG S-19264T (=DSM 44701T), isolated from a smear-ripened cheese.</title>
        <authorList>
            <consortium name="US DOE Joint Genome Institute (JGI-PGF)"/>
            <person name="Walter F."/>
            <person name="Albersmeier A."/>
            <person name="Kalinowski J."/>
            <person name="Ruckert C."/>
        </authorList>
    </citation>
    <scope>NUCLEOTIDE SEQUENCE</scope>
    <source>
        <strain evidence="11">VKM B-1513</strain>
    </source>
</reference>
<dbReference type="Pfam" id="PF00672">
    <property type="entry name" value="HAMP"/>
    <property type="match status" value="1"/>
</dbReference>
<evidence type="ECO:0000256" key="7">
    <source>
        <dbReference type="SAM" id="MobiDB-lite"/>
    </source>
</evidence>
<dbReference type="InterPro" id="IPR004089">
    <property type="entry name" value="MCPsignal_dom"/>
</dbReference>
<dbReference type="SMART" id="SM00283">
    <property type="entry name" value="MA"/>
    <property type="match status" value="1"/>
</dbReference>
<feature type="domain" description="Methyl-accepting transducer" evidence="8">
    <location>
        <begin position="295"/>
        <end position="545"/>
    </location>
</feature>
<comment type="caution">
    <text evidence="11">The sequence shown here is derived from an EMBL/GenBank/DDBJ whole genome shotgun (WGS) entry which is preliminary data.</text>
</comment>
<comment type="similarity">
    <text evidence="4">Belongs to the methyl-accepting chemotaxis (MCP) protein family.</text>
</comment>
<dbReference type="AlphaFoldDB" id="A0A9W6IM23"/>
<dbReference type="SMART" id="SM00304">
    <property type="entry name" value="HAMP"/>
    <property type="match status" value="1"/>
</dbReference>
<accession>A0A9W6IM23</accession>
<evidence type="ECO:0000259" key="10">
    <source>
        <dbReference type="PROSITE" id="PS50885"/>
    </source>
</evidence>
<dbReference type="GO" id="GO:0007165">
    <property type="term" value="P:signal transduction"/>
    <property type="evidence" value="ECO:0007669"/>
    <property type="project" value="UniProtKB-KW"/>
</dbReference>
<dbReference type="Pfam" id="PF00015">
    <property type="entry name" value="MCPsignal"/>
    <property type="match status" value="1"/>
</dbReference>
<evidence type="ECO:0000256" key="4">
    <source>
        <dbReference type="ARBA" id="ARBA00029447"/>
    </source>
</evidence>
<dbReference type="InterPro" id="IPR003660">
    <property type="entry name" value="HAMP_dom"/>
</dbReference>
<dbReference type="EMBL" id="BSFE01000003">
    <property type="protein sequence ID" value="GLK52009.1"/>
    <property type="molecule type" value="Genomic_DNA"/>
</dbReference>
<dbReference type="PANTHER" id="PTHR32089:SF112">
    <property type="entry name" value="LYSOZYME-LIKE PROTEIN-RELATED"/>
    <property type="match status" value="1"/>
</dbReference>
<dbReference type="SUPFAM" id="SSF58104">
    <property type="entry name" value="Methyl-accepting chemotaxis protein (MCP) signaling domain"/>
    <property type="match status" value="1"/>
</dbReference>
<evidence type="ECO:0000256" key="3">
    <source>
        <dbReference type="ARBA" id="ARBA00023224"/>
    </source>
</evidence>
<feature type="domain" description="T-SNARE coiled-coil homology" evidence="9">
    <location>
        <begin position="461"/>
        <end position="523"/>
    </location>
</feature>
<evidence type="ECO:0000313" key="12">
    <source>
        <dbReference type="Proteomes" id="UP001143486"/>
    </source>
</evidence>
<feature type="domain" description="HAMP" evidence="10">
    <location>
        <begin position="216"/>
        <end position="269"/>
    </location>
</feature>
<dbReference type="InterPro" id="IPR024478">
    <property type="entry name" value="HlyB_4HB_MCP"/>
</dbReference>
<keyword evidence="2" id="KW-0472">Membrane</keyword>
<keyword evidence="2" id="KW-0997">Cell inner membrane</keyword>
<keyword evidence="3 5" id="KW-0807">Transducer</keyword>
<keyword evidence="2" id="KW-1003">Cell membrane</keyword>
<feature type="region of interest" description="Disordered" evidence="7">
    <location>
        <begin position="317"/>
        <end position="337"/>
    </location>
</feature>
<sequence length="565" mass="59860">MIQLSNLSISLKILLVAGLLSAGTIALAAIGVASISKLKASSEAIERVSNEIRIGGRMGQDALELSRAEYRAVANPAVIAQVRRQIDDSRSEFRDRLERASALAGPEQARLLGEVETTYETYIAEMTTAFDAIERLEQTELTEAEAAAMDAIQTSRQTMETLRAAIADYVNFTDEKGNTLVGEAAALSNTVRGVQVVAGLALTIGGFVLAFFLSRTSIVQPLTRVVRNLKRVAKGDLEVDISGADRKDEIGDLNQALQHFIEAAQAQRAQIEREQADARRKTERAARVKALTDAFEEEIEAAMATLASAAEELAATANSMSSTAEETSAQTQSVSSVTTQTSANVQTVAAASEELATAIAEVARQIDRTAEISDTATERTQGALTEIDALSTAAREIEDILVLIAGITEQTKLLALNATIEAARAGEAGKGFGVVASEVKTLANQTEQATASVTEQIRTIQQRTQTVVDSVQGIHSVVNDVNEISTAVATTAEQQTAATNEINRNITEAATGTEEVTRSIGMLETAAGSTSAAASQVASTAEELSRRSNSIKADIQRYLAEVEAA</sequence>
<comment type="subcellular location">
    <subcellularLocation>
        <location evidence="1">Cell inner membrane</location>
        <topology evidence="1">Multi-pass membrane protein</topology>
    </subcellularLocation>
</comment>
<dbReference type="PROSITE" id="PS50885">
    <property type="entry name" value="HAMP"/>
    <property type="match status" value="1"/>
</dbReference>
<evidence type="ECO:0000256" key="1">
    <source>
        <dbReference type="ARBA" id="ARBA00004429"/>
    </source>
</evidence>
<dbReference type="Pfam" id="PF12729">
    <property type="entry name" value="4HB_MCP_1"/>
    <property type="match status" value="1"/>
</dbReference>
<evidence type="ECO:0000259" key="9">
    <source>
        <dbReference type="PROSITE" id="PS50192"/>
    </source>
</evidence>
<dbReference type="Gene3D" id="1.10.287.950">
    <property type="entry name" value="Methyl-accepting chemotaxis protein"/>
    <property type="match status" value="1"/>
</dbReference>
<dbReference type="PROSITE" id="PS50192">
    <property type="entry name" value="T_SNARE"/>
    <property type="match status" value="1"/>
</dbReference>
<dbReference type="InterPro" id="IPR000727">
    <property type="entry name" value="T_SNARE_dom"/>
</dbReference>
<organism evidence="11 12">
    <name type="scientific">Maricaulis virginensis</name>
    <dbReference type="NCBI Taxonomy" id="144022"/>
    <lineage>
        <taxon>Bacteria</taxon>
        <taxon>Pseudomonadati</taxon>
        <taxon>Pseudomonadota</taxon>
        <taxon>Alphaproteobacteria</taxon>
        <taxon>Maricaulales</taxon>
        <taxon>Maricaulaceae</taxon>
        <taxon>Maricaulis</taxon>
    </lineage>
</organism>
<evidence type="ECO:0000256" key="2">
    <source>
        <dbReference type="ARBA" id="ARBA00022519"/>
    </source>
</evidence>
<dbReference type="PROSITE" id="PS50111">
    <property type="entry name" value="CHEMOTAXIS_TRANSDUC_2"/>
    <property type="match status" value="1"/>
</dbReference>
<gene>
    <name evidence="11" type="ORF">GCM10017621_15170</name>
</gene>
<name>A0A9W6IM23_9PROT</name>
<dbReference type="Gene3D" id="6.10.340.10">
    <property type="match status" value="1"/>
</dbReference>
<evidence type="ECO:0000256" key="6">
    <source>
        <dbReference type="SAM" id="Coils"/>
    </source>
</evidence>
<feature type="compositionally biased region" description="Low complexity" evidence="7">
    <location>
        <begin position="327"/>
        <end position="337"/>
    </location>
</feature>
<dbReference type="Proteomes" id="UP001143486">
    <property type="component" value="Unassembled WGS sequence"/>
</dbReference>
<protein>
    <submittedName>
        <fullName evidence="11">Methyl-accepting chemotaxis protein</fullName>
    </submittedName>
</protein>
<dbReference type="CDD" id="cd06225">
    <property type="entry name" value="HAMP"/>
    <property type="match status" value="1"/>
</dbReference>
<dbReference type="PANTHER" id="PTHR32089">
    <property type="entry name" value="METHYL-ACCEPTING CHEMOTAXIS PROTEIN MCPB"/>
    <property type="match status" value="1"/>
</dbReference>
<feature type="coiled-coil region" evidence="6">
    <location>
        <begin position="254"/>
        <end position="312"/>
    </location>
</feature>
<dbReference type="GO" id="GO:0005886">
    <property type="term" value="C:plasma membrane"/>
    <property type="evidence" value="ECO:0007669"/>
    <property type="project" value="UniProtKB-SubCell"/>
</dbReference>
<evidence type="ECO:0000256" key="5">
    <source>
        <dbReference type="PROSITE-ProRule" id="PRU00284"/>
    </source>
</evidence>
<evidence type="ECO:0000313" key="11">
    <source>
        <dbReference type="EMBL" id="GLK52009.1"/>
    </source>
</evidence>